<accession>A0AAV5E985</accession>
<evidence type="ECO:0000256" key="6">
    <source>
        <dbReference type="ARBA" id="ARBA00025793"/>
    </source>
</evidence>
<dbReference type="InterPro" id="IPR015425">
    <property type="entry name" value="FH2_Formin"/>
</dbReference>
<sequence length="851" mass="94744">MKGLGFVLVLVATAALIKPSGGEGEEDWKWKRFVLQWRQHPSFSSPFLNGDLADKIWSICLRYMVGAEEILGNVLPFASDELSSRSSENALKTMLFLDLLTLLPPERLSIACDCIHENYFHLGIPQEFSIALSTYIENHQSNYYPRRQLSDQPIEDAPSIPPVFAPPMSSGDEAQFTQSLTETPHTPLNSFDIEPPGKPHHSRPAQKHQGVPPPVSPLEKHKDYIKLVLIAVLPAAAVSFIVAFLIFYCCGCNKSKVSVSEQRDDHPLLHLQLAPGSSPDPRIPANPLHKDDQRGRHRPSESGASMGHCFTCWFKRSTDDTRHSQVTGEIAGNNAASDAPKTMPPPPPPPPLPPKAPPPPGPPRGSKPRLAQPSPVESSHSEGSSAGEQTSESSETEINAPRTKLRPFYWDKVLANPDQSMAWHDIKFGSFYVNEDMIEELFGYNAGNKNNIKDKELLTSDPSPQYISLLNVKKSCNLAVVFKAMNIRVQEIHDALIEGNELPRVLLETILRMKPTDEEEQKLRLYDGDFAQLGLAEQVMKAILDIPFAFKRINALLFMSSLQEDASSLRDSFLQLEAACGELKHRLFLKLLEAVLKTGNRLNDGTSRGGANAFKLDTLLKLSDVKGSDGKTTLLHFVVQEIIRSEGVREARLDTESERSPRPSTSDDNSNESPQEGDDYYSQHGLEIVSGLSSEMDNVKRVAALDGEAFSASVWNLRHELMKAKEVLNEIATLEETSGFYHMLEQFVGNADNETKFLLNEEKRLRSLVKKTIRYFHGNDAKDDGFRLFVVVRNFLVMLDKACKEVGASQKKAANKWKSNGNCNPAFQSNSQQRQFPAVLDDRLDSSDSND</sequence>
<keyword evidence="5 9" id="KW-0472">Membrane</keyword>
<protein>
    <recommendedName>
        <fullName evidence="7">Formin-like protein</fullName>
    </recommendedName>
</protein>
<evidence type="ECO:0000256" key="9">
    <source>
        <dbReference type="SAM" id="Phobius"/>
    </source>
</evidence>
<feature type="compositionally biased region" description="Basic and acidic residues" evidence="8">
    <location>
        <begin position="650"/>
        <end position="661"/>
    </location>
</feature>
<name>A0AAV5E985_ELECO</name>
<evidence type="ECO:0000256" key="3">
    <source>
        <dbReference type="ARBA" id="ARBA00022729"/>
    </source>
</evidence>
<dbReference type="EMBL" id="BQKI01000074">
    <property type="protein sequence ID" value="GJN19050.1"/>
    <property type="molecule type" value="Genomic_DNA"/>
</dbReference>
<comment type="similarity">
    <text evidence="6">Belongs to the formin-like family. Class-I subfamily.</text>
</comment>
<dbReference type="SUPFAM" id="SSF101447">
    <property type="entry name" value="Formin homology 2 domain (FH2 domain)"/>
    <property type="match status" value="1"/>
</dbReference>
<feature type="chain" id="PRO_5043865095" description="Formin-like protein" evidence="10">
    <location>
        <begin position="23"/>
        <end position="851"/>
    </location>
</feature>
<evidence type="ECO:0000256" key="1">
    <source>
        <dbReference type="ARBA" id="ARBA00004167"/>
    </source>
</evidence>
<reference evidence="12" key="1">
    <citation type="journal article" date="2018" name="DNA Res.">
        <title>Multiple hybrid de novo genome assembly of finger millet, an orphan allotetraploid crop.</title>
        <authorList>
            <person name="Hatakeyama M."/>
            <person name="Aluri S."/>
            <person name="Balachadran M.T."/>
            <person name="Sivarajan S.R."/>
            <person name="Patrignani A."/>
            <person name="Gruter S."/>
            <person name="Poveda L."/>
            <person name="Shimizu-Inatsugi R."/>
            <person name="Baeten J."/>
            <person name="Francoijs K.J."/>
            <person name="Nataraja K.N."/>
            <person name="Reddy Y.A.N."/>
            <person name="Phadnis S."/>
            <person name="Ravikumar R.L."/>
            <person name="Schlapbach R."/>
            <person name="Sreeman S.M."/>
            <person name="Shimizu K.K."/>
        </authorList>
    </citation>
    <scope>NUCLEOTIDE SEQUENCE</scope>
</reference>
<proteinExistence type="inferred from homology"/>
<dbReference type="GO" id="GO:0016020">
    <property type="term" value="C:membrane"/>
    <property type="evidence" value="ECO:0007669"/>
    <property type="project" value="UniProtKB-SubCell"/>
</dbReference>
<dbReference type="Gene3D" id="1.20.58.2220">
    <property type="entry name" value="Formin, FH2 domain"/>
    <property type="match status" value="1"/>
</dbReference>
<comment type="subcellular location">
    <subcellularLocation>
        <location evidence="1">Membrane</location>
        <topology evidence="1">Single-pass membrane protein</topology>
    </subcellularLocation>
</comment>
<keyword evidence="3 10" id="KW-0732">Signal</keyword>
<dbReference type="AlphaFoldDB" id="A0AAV5E985"/>
<feature type="region of interest" description="Disordered" evidence="8">
    <location>
        <begin position="332"/>
        <end position="400"/>
    </location>
</feature>
<evidence type="ECO:0000256" key="2">
    <source>
        <dbReference type="ARBA" id="ARBA00022692"/>
    </source>
</evidence>
<feature type="region of interest" description="Disordered" evidence="8">
    <location>
        <begin position="650"/>
        <end position="680"/>
    </location>
</feature>
<feature type="region of interest" description="Disordered" evidence="8">
    <location>
        <begin position="270"/>
        <end position="304"/>
    </location>
</feature>
<evidence type="ECO:0000256" key="10">
    <source>
        <dbReference type="SAM" id="SignalP"/>
    </source>
</evidence>
<organism evidence="12 13">
    <name type="scientific">Eleusine coracana subsp. coracana</name>
    <dbReference type="NCBI Taxonomy" id="191504"/>
    <lineage>
        <taxon>Eukaryota</taxon>
        <taxon>Viridiplantae</taxon>
        <taxon>Streptophyta</taxon>
        <taxon>Embryophyta</taxon>
        <taxon>Tracheophyta</taxon>
        <taxon>Spermatophyta</taxon>
        <taxon>Magnoliopsida</taxon>
        <taxon>Liliopsida</taxon>
        <taxon>Poales</taxon>
        <taxon>Poaceae</taxon>
        <taxon>PACMAD clade</taxon>
        <taxon>Chloridoideae</taxon>
        <taxon>Cynodonteae</taxon>
        <taxon>Eleusininae</taxon>
        <taxon>Eleusine</taxon>
    </lineage>
</organism>
<gene>
    <name evidence="12" type="primary">gb06283</name>
    <name evidence="12" type="ORF">PR202_gb06283</name>
</gene>
<evidence type="ECO:0000256" key="5">
    <source>
        <dbReference type="ARBA" id="ARBA00023136"/>
    </source>
</evidence>
<dbReference type="GO" id="GO:0045010">
    <property type="term" value="P:actin nucleation"/>
    <property type="evidence" value="ECO:0007669"/>
    <property type="project" value="InterPro"/>
</dbReference>
<feature type="compositionally biased region" description="Polar residues" evidence="8">
    <location>
        <begin position="817"/>
        <end position="835"/>
    </location>
</feature>
<evidence type="ECO:0000313" key="13">
    <source>
        <dbReference type="Proteomes" id="UP001054889"/>
    </source>
</evidence>
<feature type="compositionally biased region" description="Polar residues" evidence="8">
    <location>
        <begin position="662"/>
        <end position="674"/>
    </location>
</feature>
<dbReference type="PANTHER" id="PTHR23213">
    <property type="entry name" value="FORMIN-RELATED"/>
    <property type="match status" value="1"/>
</dbReference>
<dbReference type="InterPro" id="IPR027643">
    <property type="entry name" value="Formin-like_plant"/>
</dbReference>
<evidence type="ECO:0000256" key="8">
    <source>
        <dbReference type="SAM" id="MobiDB-lite"/>
    </source>
</evidence>
<keyword evidence="4 9" id="KW-1133">Transmembrane helix</keyword>
<dbReference type="PANTHER" id="PTHR23213:SF235">
    <property type="entry name" value="FORMIN-LIKE PROTEIN 10"/>
    <property type="match status" value="1"/>
</dbReference>
<feature type="compositionally biased region" description="Basic and acidic residues" evidence="8">
    <location>
        <begin position="288"/>
        <end position="300"/>
    </location>
</feature>
<feature type="compositionally biased region" description="Low complexity" evidence="8">
    <location>
        <begin position="373"/>
        <end position="388"/>
    </location>
</feature>
<feature type="transmembrane region" description="Helical" evidence="9">
    <location>
        <begin position="227"/>
        <end position="248"/>
    </location>
</feature>
<dbReference type="SMART" id="SM00498">
    <property type="entry name" value="FH2"/>
    <property type="match status" value="1"/>
</dbReference>
<dbReference type="Pfam" id="PF02181">
    <property type="entry name" value="FH2"/>
    <property type="match status" value="1"/>
</dbReference>
<feature type="domain" description="FH2" evidence="11">
    <location>
        <begin position="395"/>
        <end position="825"/>
    </location>
</feature>
<reference evidence="12" key="2">
    <citation type="submission" date="2021-12" db="EMBL/GenBank/DDBJ databases">
        <title>Resequencing data analysis of finger millet.</title>
        <authorList>
            <person name="Hatakeyama M."/>
            <person name="Aluri S."/>
            <person name="Balachadran M.T."/>
            <person name="Sivarajan S.R."/>
            <person name="Poveda L."/>
            <person name="Shimizu-Inatsugi R."/>
            <person name="Schlapbach R."/>
            <person name="Sreeman S.M."/>
            <person name="Shimizu K.K."/>
        </authorList>
    </citation>
    <scope>NUCLEOTIDE SEQUENCE</scope>
</reference>
<evidence type="ECO:0000256" key="7">
    <source>
        <dbReference type="RuleBase" id="RU361260"/>
    </source>
</evidence>
<feature type="region of interest" description="Disordered" evidence="8">
    <location>
        <begin position="817"/>
        <end position="851"/>
    </location>
</feature>
<dbReference type="GO" id="GO:0051015">
    <property type="term" value="F:actin filament binding"/>
    <property type="evidence" value="ECO:0007669"/>
    <property type="project" value="InterPro"/>
</dbReference>
<evidence type="ECO:0000256" key="4">
    <source>
        <dbReference type="ARBA" id="ARBA00022989"/>
    </source>
</evidence>
<feature type="region of interest" description="Disordered" evidence="8">
    <location>
        <begin position="185"/>
        <end position="216"/>
    </location>
</feature>
<evidence type="ECO:0000259" key="11">
    <source>
        <dbReference type="PROSITE" id="PS51444"/>
    </source>
</evidence>
<dbReference type="InterPro" id="IPR042201">
    <property type="entry name" value="FH2_Formin_sf"/>
</dbReference>
<feature type="compositionally biased region" description="Basic and acidic residues" evidence="8">
    <location>
        <begin position="840"/>
        <end position="851"/>
    </location>
</feature>
<dbReference type="Proteomes" id="UP001054889">
    <property type="component" value="Unassembled WGS sequence"/>
</dbReference>
<dbReference type="PROSITE" id="PS51444">
    <property type="entry name" value="FH2"/>
    <property type="match status" value="1"/>
</dbReference>
<comment type="caution">
    <text evidence="12">The sequence shown here is derived from an EMBL/GenBank/DDBJ whole genome shotgun (WGS) entry which is preliminary data.</text>
</comment>
<evidence type="ECO:0000313" key="12">
    <source>
        <dbReference type="EMBL" id="GJN19050.1"/>
    </source>
</evidence>
<keyword evidence="13" id="KW-1185">Reference proteome</keyword>
<keyword evidence="2 9" id="KW-0812">Transmembrane</keyword>
<feature type="compositionally biased region" description="Pro residues" evidence="8">
    <location>
        <begin position="342"/>
        <end position="365"/>
    </location>
</feature>
<feature type="signal peptide" evidence="10">
    <location>
        <begin position="1"/>
        <end position="22"/>
    </location>
</feature>